<dbReference type="AlphaFoldDB" id="A0A951QQR9"/>
<evidence type="ECO:0000256" key="1">
    <source>
        <dbReference type="SAM" id="Phobius"/>
    </source>
</evidence>
<keyword evidence="1" id="KW-0472">Membrane</keyword>
<name>A0A951QQR9_9CYAN</name>
<feature type="transmembrane region" description="Helical" evidence="1">
    <location>
        <begin position="37"/>
        <end position="57"/>
    </location>
</feature>
<protein>
    <submittedName>
        <fullName evidence="2">ABC transporter permease</fullName>
    </submittedName>
</protein>
<comment type="caution">
    <text evidence="2">The sequence shown here is derived from an EMBL/GenBank/DDBJ whole genome shotgun (WGS) entry which is preliminary data.</text>
</comment>
<evidence type="ECO:0000313" key="3">
    <source>
        <dbReference type="Proteomes" id="UP000729701"/>
    </source>
</evidence>
<evidence type="ECO:0000313" key="2">
    <source>
        <dbReference type="EMBL" id="MBW4670355.1"/>
    </source>
</evidence>
<keyword evidence="1" id="KW-0812">Transmembrane</keyword>
<feature type="transmembrane region" description="Helical" evidence="1">
    <location>
        <begin position="5"/>
        <end position="25"/>
    </location>
</feature>
<dbReference type="EMBL" id="JAHHGZ010000030">
    <property type="protein sequence ID" value="MBW4670355.1"/>
    <property type="molecule type" value="Genomic_DNA"/>
</dbReference>
<organism evidence="2 3">
    <name type="scientific">Cyanomargarita calcarea GSE-NOS-MK-12-04C</name>
    <dbReference type="NCBI Taxonomy" id="2839659"/>
    <lineage>
        <taxon>Bacteria</taxon>
        <taxon>Bacillati</taxon>
        <taxon>Cyanobacteriota</taxon>
        <taxon>Cyanophyceae</taxon>
        <taxon>Nostocales</taxon>
        <taxon>Cyanomargaritaceae</taxon>
        <taxon>Cyanomargarita</taxon>
    </lineage>
</organism>
<reference evidence="2" key="2">
    <citation type="journal article" date="2022" name="Microbiol. Resour. Announc.">
        <title>Metagenome Sequencing to Explore Phylogenomics of Terrestrial Cyanobacteria.</title>
        <authorList>
            <person name="Ward R.D."/>
            <person name="Stajich J.E."/>
            <person name="Johansen J.R."/>
            <person name="Huntemann M."/>
            <person name="Clum A."/>
            <person name="Foster B."/>
            <person name="Foster B."/>
            <person name="Roux S."/>
            <person name="Palaniappan K."/>
            <person name="Varghese N."/>
            <person name="Mukherjee S."/>
            <person name="Reddy T.B.K."/>
            <person name="Daum C."/>
            <person name="Copeland A."/>
            <person name="Chen I.A."/>
            <person name="Ivanova N.N."/>
            <person name="Kyrpides N.C."/>
            <person name="Shapiro N."/>
            <person name="Eloe-Fadrosh E.A."/>
            <person name="Pietrasiak N."/>
        </authorList>
    </citation>
    <scope>NUCLEOTIDE SEQUENCE</scope>
    <source>
        <strain evidence="2">GSE-NOS-MK-12-04C</strain>
    </source>
</reference>
<reference evidence="2" key="1">
    <citation type="submission" date="2021-05" db="EMBL/GenBank/DDBJ databases">
        <authorList>
            <person name="Pietrasiak N."/>
            <person name="Ward R."/>
            <person name="Stajich J.E."/>
            <person name="Kurbessoian T."/>
        </authorList>
    </citation>
    <scope>NUCLEOTIDE SEQUENCE</scope>
    <source>
        <strain evidence="2">GSE-NOS-MK-12-04C</strain>
    </source>
</reference>
<keyword evidence="1" id="KW-1133">Transmembrane helix</keyword>
<gene>
    <name evidence="2" type="ORF">KME60_23795</name>
</gene>
<proteinExistence type="predicted"/>
<accession>A0A951QQR9</accession>
<dbReference type="Proteomes" id="UP000729701">
    <property type="component" value="Unassembled WGS sequence"/>
</dbReference>
<sequence length="140" mass="16312">MGQEIVIYIATFILFLTGLLLGYILSQLVLGFLQMNLLTFLGTLSLIIIFGTLYYVLFWEFRKQQSRTFAVDTRRLQSDELVADTNKNPDPNLQTKLVKMLAGDTAQAERLIEQSRQDHPAKPENWYWERAIADLERDRR</sequence>